<dbReference type="AlphaFoldDB" id="A0A1H3B7E8"/>
<dbReference type="RefSeq" id="WP_090229119.1">
    <property type="nucleotide sequence ID" value="NZ_FNNU01000004.1"/>
</dbReference>
<dbReference type="Proteomes" id="UP000243778">
    <property type="component" value="Unassembled WGS sequence"/>
</dbReference>
<sequence>MGQRVFDNHRAWSGAMQDGNTIKAFVMVLGERGLHDGVYEITANVEFPDLPTAERTAAAIIDRITTIDEEGIPCFGADDEPDE</sequence>
<evidence type="ECO:0000313" key="1">
    <source>
        <dbReference type="EMBL" id="SDX36969.1"/>
    </source>
</evidence>
<accession>A0A1H3B7E8</accession>
<organism evidence="1 2">
    <name type="scientific">Pseudomonas kuykendallii</name>
    <dbReference type="NCBI Taxonomy" id="1007099"/>
    <lineage>
        <taxon>Bacteria</taxon>
        <taxon>Pseudomonadati</taxon>
        <taxon>Pseudomonadota</taxon>
        <taxon>Gammaproteobacteria</taxon>
        <taxon>Pseudomonadales</taxon>
        <taxon>Pseudomonadaceae</taxon>
        <taxon>Pseudomonas</taxon>
    </lineage>
</organism>
<evidence type="ECO:0000313" key="2">
    <source>
        <dbReference type="Proteomes" id="UP000243778"/>
    </source>
</evidence>
<proteinExistence type="predicted"/>
<name>A0A1H3B7E8_9PSED</name>
<dbReference type="EMBL" id="FNNU01000004">
    <property type="protein sequence ID" value="SDX36969.1"/>
    <property type="molecule type" value="Genomic_DNA"/>
</dbReference>
<protein>
    <submittedName>
        <fullName evidence="1">Uncharacterized protein</fullName>
    </submittedName>
</protein>
<keyword evidence="2" id="KW-1185">Reference proteome</keyword>
<gene>
    <name evidence="1" type="ORF">SAMN05216287_2711</name>
</gene>
<reference evidence="2" key="1">
    <citation type="submission" date="2016-10" db="EMBL/GenBank/DDBJ databases">
        <authorList>
            <person name="Varghese N."/>
            <person name="Submissions S."/>
        </authorList>
    </citation>
    <scope>NUCLEOTIDE SEQUENCE [LARGE SCALE GENOMIC DNA]</scope>
    <source>
        <strain evidence="2">NRRL B-59562</strain>
    </source>
</reference>